<feature type="domain" description="ASCH" evidence="1">
    <location>
        <begin position="5"/>
        <end position="98"/>
    </location>
</feature>
<gene>
    <name evidence="2" type="ORF">BW154_01495</name>
</gene>
<proteinExistence type="predicted"/>
<dbReference type="SMART" id="SM01022">
    <property type="entry name" value="ASCH"/>
    <property type="match status" value="1"/>
</dbReference>
<dbReference type="InterPro" id="IPR015947">
    <property type="entry name" value="PUA-like_sf"/>
</dbReference>
<evidence type="ECO:0000259" key="1">
    <source>
        <dbReference type="SMART" id="SM01022"/>
    </source>
</evidence>
<dbReference type="SUPFAM" id="SSF88697">
    <property type="entry name" value="PUA domain-like"/>
    <property type="match status" value="1"/>
</dbReference>
<accession>A0AAP8E396</accession>
<dbReference type="AlphaFoldDB" id="A0AAP8E396"/>
<comment type="caution">
    <text evidence="2">The sequence shown here is derived from an EMBL/GenBank/DDBJ whole genome shotgun (WGS) entry which is preliminary data.</text>
</comment>
<dbReference type="RefSeq" id="WP_098393124.1">
    <property type="nucleotide sequence ID" value="NZ_JADNCH010000001.1"/>
</dbReference>
<protein>
    <recommendedName>
        <fullName evidence="1">ASCH domain-containing protein</fullName>
    </recommendedName>
</protein>
<dbReference type="InterPro" id="IPR007374">
    <property type="entry name" value="ASCH_domain"/>
</dbReference>
<dbReference type="Proteomes" id="UP000225275">
    <property type="component" value="Unassembled WGS sequence"/>
</dbReference>
<dbReference type="Gene3D" id="2.30.130.30">
    <property type="entry name" value="Hypothetical protein"/>
    <property type="match status" value="1"/>
</dbReference>
<evidence type="ECO:0000313" key="2">
    <source>
        <dbReference type="EMBL" id="PFG90277.1"/>
    </source>
</evidence>
<reference evidence="2" key="2">
    <citation type="journal article" date="2018" name="Food Control">
        <title>Characterization of Lactococcus lactis isolates from herbs, fruits and vegetables for use as biopreservatives against Listeria monocytogenes in cheese.</title>
        <authorList>
            <person name="Ho V."/>
            <person name="Lo R."/>
            <person name="Bansal N."/>
            <person name="Turner M.S."/>
        </authorList>
    </citation>
    <scope>NUCLEOTIDE SEQUENCE</scope>
    <source>
        <strain evidence="2">537</strain>
    </source>
</reference>
<dbReference type="EMBL" id="MTJS01000001">
    <property type="protein sequence ID" value="PFG90277.1"/>
    <property type="molecule type" value="Genomic_DNA"/>
</dbReference>
<organism evidence="2 3">
    <name type="scientific">Lactococcus lactis</name>
    <dbReference type="NCBI Taxonomy" id="1358"/>
    <lineage>
        <taxon>Bacteria</taxon>
        <taxon>Bacillati</taxon>
        <taxon>Bacillota</taxon>
        <taxon>Bacilli</taxon>
        <taxon>Lactobacillales</taxon>
        <taxon>Streptococcaceae</taxon>
        <taxon>Lactococcus</taxon>
    </lineage>
</organism>
<evidence type="ECO:0000313" key="3">
    <source>
        <dbReference type="Proteomes" id="UP000225275"/>
    </source>
</evidence>
<sequence>MKALLSIKPEFVEEIIEGRKKFEYRKRVFKRTDVSSIVVYATKPYGKVVGEFEVGTILEERIDKLWTDTKLMSGITEEFFYDYFKDRDSGYAIQIKEFKEYKKHLDLSEFDENIKVAPQSFCYVGGQ</sequence>
<reference evidence="2" key="1">
    <citation type="submission" date="2017-01" db="EMBL/GenBank/DDBJ databases">
        <authorList>
            <person name="Lo R."/>
        </authorList>
    </citation>
    <scope>NUCLEOTIDE SEQUENCE</scope>
    <source>
        <strain evidence="2">537</strain>
    </source>
</reference>
<dbReference type="Pfam" id="PF04266">
    <property type="entry name" value="ASCH"/>
    <property type="match status" value="1"/>
</dbReference>
<name>A0AAP8E396_9LACT</name>